<gene>
    <name evidence="1" type="ORF">SpAn4DRAFT_2405</name>
</gene>
<dbReference type="AlphaFoldDB" id="A0A0U1L1Y0"/>
<reference evidence="2" key="1">
    <citation type="submission" date="2015-03" db="EMBL/GenBank/DDBJ databases">
        <authorList>
            <person name="Nijsse Bart"/>
        </authorList>
    </citation>
    <scope>NUCLEOTIDE SEQUENCE [LARGE SCALE GENOMIC DNA]</scope>
</reference>
<evidence type="ECO:0000313" key="2">
    <source>
        <dbReference type="Proteomes" id="UP000049855"/>
    </source>
</evidence>
<sequence>MKISLVLFVFLITLLQPVSAQIAPILWSESIHTKPKPTTEWLNVDHYIIFKSDRTLSLDLTDHSPIKTIILRPDTNPSAYWEKKSFLFTIELSDKTKKYIDIPFGEHKFN</sequence>
<protein>
    <submittedName>
        <fullName evidence="1">Uncharacterized protein</fullName>
    </submittedName>
</protein>
<accession>A0A0U1L1Y0</accession>
<dbReference type="RefSeq" id="WP_021167982.1">
    <property type="nucleotide sequence ID" value="NZ_CTRP01000012.1"/>
</dbReference>
<proteinExistence type="predicted"/>
<name>A0A0U1L1Y0_9FIRM</name>
<dbReference type="Proteomes" id="UP000049855">
    <property type="component" value="Unassembled WGS sequence"/>
</dbReference>
<keyword evidence="2" id="KW-1185">Reference proteome</keyword>
<evidence type="ECO:0000313" key="1">
    <source>
        <dbReference type="EMBL" id="CQR73173.1"/>
    </source>
</evidence>
<organism evidence="1 2">
    <name type="scientific">Sporomusa ovata</name>
    <dbReference type="NCBI Taxonomy" id="2378"/>
    <lineage>
        <taxon>Bacteria</taxon>
        <taxon>Bacillati</taxon>
        <taxon>Bacillota</taxon>
        <taxon>Negativicutes</taxon>
        <taxon>Selenomonadales</taxon>
        <taxon>Sporomusaceae</taxon>
        <taxon>Sporomusa</taxon>
    </lineage>
</organism>
<dbReference type="EMBL" id="CTRP01000012">
    <property type="protein sequence ID" value="CQR73173.1"/>
    <property type="molecule type" value="Genomic_DNA"/>
</dbReference>